<accession>A0A448WN86</accession>
<feature type="region of interest" description="Disordered" evidence="1">
    <location>
        <begin position="1"/>
        <end position="38"/>
    </location>
</feature>
<organism evidence="2 3">
    <name type="scientific">Protopolystoma xenopodis</name>
    <dbReference type="NCBI Taxonomy" id="117903"/>
    <lineage>
        <taxon>Eukaryota</taxon>
        <taxon>Metazoa</taxon>
        <taxon>Spiralia</taxon>
        <taxon>Lophotrochozoa</taxon>
        <taxon>Platyhelminthes</taxon>
        <taxon>Monogenea</taxon>
        <taxon>Polyopisthocotylea</taxon>
        <taxon>Polystomatidea</taxon>
        <taxon>Polystomatidae</taxon>
        <taxon>Protopolystoma</taxon>
    </lineage>
</organism>
<feature type="region of interest" description="Disordered" evidence="1">
    <location>
        <begin position="741"/>
        <end position="835"/>
    </location>
</feature>
<sequence>MISGADKLVDEQKSGLKHETRGQSSFDEEQACSEAGDSDSMPCYYSQDHEVTRWLINQMRCRNGLHYLINLVNAKPEILSAYFEIYDQPQLYSEPRIGVDPPAYHMKAILYLTPLVIAVYFRLKSVIKLLLDTTGTRLCQKSRQHVDVNAVCYVRRVKPKSGGPFYLDDYSTTFASVVAVRREFFAGLTLLMTANYNPQTPFIISSFLGTPLQTNHRFTDILDYSIRLLNTRPGLDILGVVQAISYRSMMSNSSGLAAVAKSDGPVCYDLCAYEVYGEETASSRQVWCSVFRRISKRGIIRTHTNCGNRLVGLLEMVVLAGFFRHDMMPRGPRPSGHSQEPGSAGTARLGNQNCRVAPVGQMMRFSLDDVARLTGVERDTALHHLRSDRDASILCLLFWLARVRNRNLVKQAHRLLRLLSMVLHDTDLLGDFLTSPAVVDTRTTLWPVWLTTIDPIYLTSLTNSNGANLPNGRNSLSLPDEPSGLIGSPIANSPSCYAPFADDLGTTGASGEAAEFLLELPQLNEIRFELSMFANTLGLIDGIKETSAALMTGLHLNRRELADRERREEGPYVMDSPNSIALFKMTDSQEARYVPGSETEAQPSDMRQISETNALLQARLSRTPENKLKMSPSETRFMPFGETAHTDVSESAAERSQRAFSASRATPSHTVRQEHTFTCKPASEENTHSVNSLSKLANKHQTQGLLTTTNLRAPLDHLLVPPDSQLCIQKQNIQHLEPYQPAVGDMNSHTAPSTPPPQPEPLLPATHQKHHHFSHSHQTGHTSNLQNMYRQQQHQQLQQQQQHYHQQQQQNYYHSQQHQQHEQQHQQQQQQQQQQ</sequence>
<feature type="compositionally biased region" description="Low complexity" evidence="1">
    <location>
        <begin position="791"/>
        <end position="818"/>
    </location>
</feature>
<feature type="compositionally biased region" description="Polar residues" evidence="1">
    <location>
        <begin position="658"/>
        <end position="670"/>
    </location>
</feature>
<dbReference type="AlphaFoldDB" id="A0A448WN86"/>
<evidence type="ECO:0000256" key="1">
    <source>
        <dbReference type="SAM" id="MobiDB-lite"/>
    </source>
</evidence>
<dbReference type="EMBL" id="CAAALY010026475">
    <property type="protein sequence ID" value="VEL15930.1"/>
    <property type="molecule type" value="Genomic_DNA"/>
</dbReference>
<feature type="region of interest" description="Disordered" evidence="1">
    <location>
        <begin position="649"/>
        <end position="690"/>
    </location>
</feature>
<name>A0A448WN86_9PLAT</name>
<proteinExistence type="predicted"/>
<feature type="compositionally biased region" description="Basic and acidic residues" evidence="1">
    <location>
        <begin position="671"/>
        <end position="687"/>
    </location>
</feature>
<dbReference type="OrthoDB" id="6257735at2759"/>
<dbReference type="Proteomes" id="UP000784294">
    <property type="component" value="Unassembled WGS sequence"/>
</dbReference>
<feature type="compositionally biased region" description="Pro residues" evidence="1">
    <location>
        <begin position="753"/>
        <end position="762"/>
    </location>
</feature>
<feature type="compositionally biased region" description="Low complexity" evidence="1">
    <location>
        <begin position="825"/>
        <end position="835"/>
    </location>
</feature>
<evidence type="ECO:0000313" key="2">
    <source>
        <dbReference type="EMBL" id="VEL15930.1"/>
    </source>
</evidence>
<gene>
    <name evidence="2" type="ORF">PXEA_LOCUS9370</name>
</gene>
<feature type="compositionally biased region" description="Basic and acidic residues" evidence="1">
    <location>
        <begin position="7"/>
        <end position="21"/>
    </location>
</feature>
<comment type="caution">
    <text evidence="2">The sequence shown here is derived from an EMBL/GenBank/DDBJ whole genome shotgun (WGS) entry which is preliminary data.</text>
</comment>
<evidence type="ECO:0000313" key="3">
    <source>
        <dbReference type="Proteomes" id="UP000784294"/>
    </source>
</evidence>
<feature type="non-terminal residue" evidence="2">
    <location>
        <position position="835"/>
    </location>
</feature>
<protein>
    <submittedName>
        <fullName evidence="2">Uncharacterized protein</fullName>
    </submittedName>
</protein>
<reference evidence="2" key="1">
    <citation type="submission" date="2018-11" db="EMBL/GenBank/DDBJ databases">
        <authorList>
            <consortium name="Pathogen Informatics"/>
        </authorList>
    </citation>
    <scope>NUCLEOTIDE SEQUENCE</scope>
</reference>
<keyword evidence="3" id="KW-1185">Reference proteome</keyword>